<feature type="transmembrane region" description="Helical" evidence="1">
    <location>
        <begin position="40"/>
        <end position="59"/>
    </location>
</feature>
<gene>
    <name evidence="2" type="ORF">F5X71_13895</name>
</gene>
<keyword evidence="1" id="KW-0472">Membrane</keyword>
<evidence type="ECO:0008006" key="4">
    <source>
        <dbReference type="Google" id="ProtNLM"/>
    </source>
</evidence>
<dbReference type="EMBL" id="CP046171">
    <property type="protein sequence ID" value="QIS03259.1"/>
    <property type="molecule type" value="Genomic_DNA"/>
</dbReference>
<reference evidence="2 3" key="1">
    <citation type="journal article" date="2019" name="ACS Chem. Biol.">
        <title>Identification and Mobilization of a Cryptic Antibiotic Biosynthesis Gene Locus from a Human-Pathogenic Nocardia Isolate.</title>
        <authorList>
            <person name="Herisse M."/>
            <person name="Ishida K."/>
            <person name="Porter J.L."/>
            <person name="Howden B."/>
            <person name="Hertweck C."/>
            <person name="Stinear T.P."/>
            <person name="Pidot S.J."/>
        </authorList>
    </citation>
    <scope>NUCLEOTIDE SEQUENCE [LARGE SCALE GENOMIC DNA]</scope>
    <source>
        <strain evidence="2 3">AUSMDU00024985</strain>
    </source>
</reference>
<protein>
    <recommendedName>
        <fullName evidence="4">Intracellular septation protein A</fullName>
    </recommendedName>
</protein>
<feature type="transmembrane region" description="Helical" evidence="1">
    <location>
        <begin position="96"/>
        <end position="120"/>
    </location>
</feature>
<dbReference type="Proteomes" id="UP000501705">
    <property type="component" value="Chromosome"/>
</dbReference>
<organism evidence="2 3">
    <name type="scientific">Nocardia brasiliensis</name>
    <dbReference type="NCBI Taxonomy" id="37326"/>
    <lineage>
        <taxon>Bacteria</taxon>
        <taxon>Bacillati</taxon>
        <taxon>Actinomycetota</taxon>
        <taxon>Actinomycetes</taxon>
        <taxon>Mycobacteriales</taxon>
        <taxon>Nocardiaceae</taxon>
        <taxon>Nocardia</taxon>
    </lineage>
</organism>
<evidence type="ECO:0000313" key="3">
    <source>
        <dbReference type="Proteomes" id="UP000501705"/>
    </source>
</evidence>
<dbReference type="NCBIfam" id="NF041646">
    <property type="entry name" value="VC0807_fam"/>
    <property type="match status" value="1"/>
</dbReference>
<keyword evidence="1" id="KW-1133">Transmembrane helix</keyword>
<feature type="transmembrane region" description="Helical" evidence="1">
    <location>
        <begin position="153"/>
        <end position="174"/>
    </location>
</feature>
<accession>A0A6G9XQS3</accession>
<evidence type="ECO:0000313" key="2">
    <source>
        <dbReference type="EMBL" id="QIS03259.1"/>
    </source>
</evidence>
<evidence type="ECO:0000256" key="1">
    <source>
        <dbReference type="SAM" id="Phobius"/>
    </source>
</evidence>
<feature type="transmembrane region" description="Helical" evidence="1">
    <location>
        <begin position="12"/>
        <end position="34"/>
    </location>
</feature>
<name>A0A6G9XQS3_NOCBR</name>
<proteinExistence type="predicted"/>
<keyword evidence="1" id="KW-0812">Transmembrane</keyword>
<sequence>MTAPTPKKTSRLKALLPLFGNVIVSTVLYFVLRAIGFSEIWALAIPGIVVAITTTVGSIRRRSLDVIGALVLVELVVSLGLAFVTDDPRIAAIRPALYMLTTGGFFLFTCVVGKPVMYLLATPMATNGGEPRRTEAYHRAWDEEPRFRKLERLMTLGVGLTMFLDSGLRIGIVYSSPASDLDRSFLVSNGAAIVMVVLVIVIMVAFIPRLSKIVDQVQQRVPEPLADTPSHEVRAR</sequence>
<feature type="transmembrane region" description="Helical" evidence="1">
    <location>
        <begin position="186"/>
        <end position="207"/>
    </location>
</feature>
<feature type="transmembrane region" description="Helical" evidence="1">
    <location>
        <begin position="66"/>
        <end position="84"/>
    </location>
</feature>
<dbReference type="AlphaFoldDB" id="A0A6G9XQS3"/>
<dbReference type="RefSeq" id="WP_167462327.1">
    <property type="nucleotide sequence ID" value="NZ_CP046171.1"/>
</dbReference>